<evidence type="ECO:0000313" key="2">
    <source>
        <dbReference type="EMBL" id="GIX90864.1"/>
    </source>
</evidence>
<evidence type="ECO:0000256" key="1">
    <source>
        <dbReference type="SAM" id="Phobius"/>
    </source>
</evidence>
<feature type="transmembrane region" description="Helical" evidence="1">
    <location>
        <begin position="60"/>
        <end position="76"/>
    </location>
</feature>
<keyword evidence="3" id="KW-1185">Reference proteome</keyword>
<dbReference type="Proteomes" id="UP001054945">
    <property type="component" value="Unassembled WGS sequence"/>
</dbReference>
<accession>A0AAV4P1D7</accession>
<keyword evidence="1" id="KW-1133">Transmembrane helix</keyword>
<dbReference type="AlphaFoldDB" id="A0AAV4P1D7"/>
<dbReference type="EMBL" id="BPLR01021536">
    <property type="protein sequence ID" value="GIX90864.1"/>
    <property type="molecule type" value="Genomic_DNA"/>
</dbReference>
<gene>
    <name evidence="2" type="ORF">CEXT_672391</name>
</gene>
<proteinExistence type="predicted"/>
<keyword evidence="1" id="KW-0812">Transmembrane</keyword>
<keyword evidence="1" id="KW-0472">Membrane</keyword>
<reference evidence="2 3" key="1">
    <citation type="submission" date="2021-06" db="EMBL/GenBank/DDBJ databases">
        <title>Caerostris extrusa draft genome.</title>
        <authorList>
            <person name="Kono N."/>
            <person name="Arakawa K."/>
        </authorList>
    </citation>
    <scope>NUCLEOTIDE SEQUENCE [LARGE SCALE GENOMIC DNA]</scope>
</reference>
<protein>
    <submittedName>
        <fullName evidence="2">Uncharacterized protein</fullName>
    </submittedName>
</protein>
<name>A0AAV4P1D7_CAEEX</name>
<comment type="caution">
    <text evidence="2">The sequence shown here is derived from an EMBL/GenBank/DDBJ whole genome shotgun (WGS) entry which is preliminary data.</text>
</comment>
<organism evidence="2 3">
    <name type="scientific">Caerostris extrusa</name>
    <name type="common">Bark spider</name>
    <name type="synonym">Caerostris bankana</name>
    <dbReference type="NCBI Taxonomy" id="172846"/>
    <lineage>
        <taxon>Eukaryota</taxon>
        <taxon>Metazoa</taxon>
        <taxon>Ecdysozoa</taxon>
        <taxon>Arthropoda</taxon>
        <taxon>Chelicerata</taxon>
        <taxon>Arachnida</taxon>
        <taxon>Araneae</taxon>
        <taxon>Araneomorphae</taxon>
        <taxon>Entelegynae</taxon>
        <taxon>Araneoidea</taxon>
        <taxon>Araneidae</taxon>
        <taxon>Caerostris</taxon>
    </lineage>
</organism>
<evidence type="ECO:0000313" key="3">
    <source>
        <dbReference type="Proteomes" id="UP001054945"/>
    </source>
</evidence>
<sequence>MDVDSANQDVSRIIKRELIVLKCLIHFSGVGLHKTCNYLMLLMMQNRGIMVMMHSVFKRFLWKLIVSVVVVDLYSYDQLTFIAGKVGLLKKLDRECHSKCGGGSGQSDVVKVLPRAEDGGEIPAHNGPRPLQPYPVVRVQEGLVQRVDAGKPQQLTTARRVRFGGISGTPLV</sequence>